<dbReference type="Gene3D" id="1.10.238.10">
    <property type="entry name" value="EF-hand"/>
    <property type="match status" value="1"/>
</dbReference>
<feature type="domain" description="PH" evidence="3">
    <location>
        <begin position="40"/>
        <end position="150"/>
    </location>
</feature>
<dbReference type="EMBL" id="MRZV01000085">
    <property type="protein sequence ID" value="PIK59347.1"/>
    <property type="molecule type" value="Genomic_DNA"/>
</dbReference>
<gene>
    <name evidence="5" type="ORF">BSL78_03718</name>
</gene>
<dbReference type="InterPro" id="IPR002048">
    <property type="entry name" value="EF_hand_dom"/>
</dbReference>
<evidence type="ECO:0000256" key="2">
    <source>
        <dbReference type="ARBA" id="ARBA00023674"/>
    </source>
</evidence>
<dbReference type="GO" id="GO:0005509">
    <property type="term" value="F:calcium ion binding"/>
    <property type="evidence" value="ECO:0007669"/>
    <property type="project" value="InterPro"/>
</dbReference>
<evidence type="ECO:0000313" key="6">
    <source>
        <dbReference type="Proteomes" id="UP000230750"/>
    </source>
</evidence>
<dbReference type="PROSITE" id="PS50222">
    <property type="entry name" value="EF_HAND_2"/>
    <property type="match status" value="1"/>
</dbReference>
<dbReference type="PROSITE" id="PS00018">
    <property type="entry name" value="EF_HAND_1"/>
    <property type="match status" value="1"/>
</dbReference>
<dbReference type="Pfam" id="PF16457">
    <property type="entry name" value="PH_12"/>
    <property type="match status" value="1"/>
</dbReference>
<protein>
    <submittedName>
        <fullName evidence="5">Putative 1-phosphatidylinositol 4,5-bisphosphate phosphodiesterase delta-1</fullName>
    </submittedName>
</protein>
<dbReference type="GO" id="GO:0004435">
    <property type="term" value="F:phosphatidylinositol-4,5-bisphosphate phospholipase C activity"/>
    <property type="evidence" value="ECO:0007669"/>
    <property type="project" value="UniProtKB-EC"/>
</dbReference>
<dbReference type="PANTHER" id="PTHR10336:SF209">
    <property type="entry name" value="PHOSPHOINOSITIDE PHOSPHOLIPASE C"/>
    <property type="match status" value="1"/>
</dbReference>
<dbReference type="InterPro" id="IPR001192">
    <property type="entry name" value="PI-PLC_fam"/>
</dbReference>
<evidence type="ECO:0000313" key="5">
    <source>
        <dbReference type="EMBL" id="PIK59347.1"/>
    </source>
</evidence>
<dbReference type="InterPro" id="IPR011992">
    <property type="entry name" value="EF-hand-dom_pair"/>
</dbReference>
<dbReference type="InterPro" id="IPR039504">
    <property type="entry name" value="PLC-delta3_EF-hand"/>
</dbReference>
<dbReference type="InterPro" id="IPR018247">
    <property type="entry name" value="EF_Hand_1_Ca_BS"/>
</dbReference>
<dbReference type="GO" id="GO:0005886">
    <property type="term" value="C:plasma membrane"/>
    <property type="evidence" value="ECO:0007669"/>
    <property type="project" value="TreeGrafter"/>
</dbReference>
<dbReference type="SUPFAM" id="SSF47473">
    <property type="entry name" value="EF-hand"/>
    <property type="match status" value="1"/>
</dbReference>
<evidence type="ECO:0000259" key="3">
    <source>
        <dbReference type="PROSITE" id="PS50003"/>
    </source>
</evidence>
<dbReference type="Gene3D" id="2.30.29.30">
    <property type="entry name" value="Pleckstrin-homology domain (PH domain)/Phosphotyrosine-binding domain (PTB)"/>
    <property type="match status" value="1"/>
</dbReference>
<dbReference type="STRING" id="307972.A0A2G8LGH5"/>
<dbReference type="Pfam" id="PF14788">
    <property type="entry name" value="EF-hand_10"/>
    <property type="match status" value="1"/>
</dbReference>
<dbReference type="AlphaFoldDB" id="A0A2G8LGH5"/>
<name>A0A2G8LGH5_STIJA</name>
<dbReference type="InterPro" id="IPR001849">
    <property type="entry name" value="PH_domain"/>
</dbReference>
<evidence type="ECO:0000259" key="4">
    <source>
        <dbReference type="PROSITE" id="PS50222"/>
    </source>
</evidence>
<dbReference type="InterPro" id="IPR011993">
    <property type="entry name" value="PH-like_dom_sf"/>
</dbReference>
<dbReference type="PROSITE" id="PS50003">
    <property type="entry name" value="PH_DOMAIN"/>
    <property type="match status" value="1"/>
</dbReference>
<dbReference type="Proteomes" id="UP000230750">
    <property type="component" value="Unassembled WGS sequence"/>
</dbReference>
<organism evidence="5 6">
    <name type="scientific">Stichopus japonicus</name>
    <name type="common">Sea cucumber</name>
    <dbReference type="NCBI Taxonomy" id="307972"/>
    <lineage>
        <taxon>Eukaryota</taxon>
        <taxon>Metazoa</taxon>
        <taxon>Echinodermata</taxon>
        <taxon>Eleutherozoa</taxon>
        <taxon>Echinozoa</taxon>
        <taxon>Holothuroidea</taxon>
        <taxon>Aspidochirotacea</taxon>
        <taxon>Aspidochirotida</taxon>
        <taxon>Stichopodidae</taxon>
        <taxon>Apostichopus</taxon>
    </lineage>
</organism>
<dbReference type="SMART" id="SM00233">
    <property type="entry name" value="PH"/>
    <property type="match status" value="1"/>
</dbReference>
<accession>A0A2G8LGH5</accession>
<dbReference type="CDD" id="cd01248">
    <property type="entry name" value="PH_PLC_ELMO1"/>
    <property type="match status" value="1"/>
</dbReference>
<reference evidence="5 6" key="1">
    <citation type="journal article" date="2017" name="PLoS Biol.">
        <title>The sea cucumber genome provides insights into morphological evolution and visceral regeneration.</title>
        <authorList>
            <person name="Zhang X."/>
            <person name="Sun L."/>
            <person name="Yuan J."/>
            <person name="Sun Y."/>
            <person name="Gao Y."/>
            <person name="Zhang L."/>
            <person name="Li S."/>
            <person name="Dai H."/>
            <person name="Hamel J.F."/>
            <person name="Liu C."/>
            <person name="Yu Y."/>
            <person name="Liu S."/>
            <person name="Lin W."/>
            <person name="Guo K."/>
            <person name="Jin S."/>
            <person name="Xu P."/>
            <person name="Storey K.B."/>
            <person name="Huan P."/>
            <person name="Zhang T."/>
            <person name="Zhou Y."/>
            <person name="Zhang J."/>
            <person name="Lin C."/>
            <person name="Li X."/>
            <person name="Xing L."/>
            <person name="Huo D."/>
            <person name="Sun M."/>
            <person name="Wang L."/>
            <person name="Mercier A."/>
            <person name="Li F."/>
            <person name="Yang H."/>
            <person name="Xiang J."/>
        </authorList>
    </citation>
    <scope>NUCLEOTIDE SEQUENCE [LARGE SCALE GENOMIC DNA]</scope>
    <source>
        <strain evidence="5">Shaxun</strain>
        <tissue evidence="5">Muscle</tissue>
    </source>
</reference>
<comment type="caution">
    <text evidence="5">The sequence shown here is derived from an EMBL/GenBank/DDBJ whole genome shotgun (WGS) entry which is preliminary data.</text>
</comment>
<dbReference type="FunFam" id="2.30.29.30:FF:000025">
    <property type="entry name" value="Phosphoinositide phospholipase C"/>
    <property type="match status" value="1"/>
</dbReference>
<sequence length="235" mass="27509">MQTVMKRYTLLSLSRPEMSIAVSFVYCAVGIDRSCDRLLTPLKEGTKLTKVSCSKRRKSVKERTFRVTENELYLRYTPSKKEQKELQVAIADIQEIRPGRNTDKFRDMSKFPKDASFSVILNGETRILNLVAHSKKDAEIWINGLQQLKKKLEKIDVKEKQAMWIKDVFLKADEDGNGSLELSEILKLIRKMNVKIDDDYAKTIFQRTNVLDEDEFVDFYREITKRPEVEEIFDR</sequence>
<dbReference type="SUPFAM" id="SSF50729">
    <property type="entry name" value="PH domain-like"/>
    <property type="match status" value="1"/>
</dbReference>
<feature type="domain" description="EF-hand" evidence="4">
    <location>
        <begin position="160"/>
        <end position="195"/>
    </location>
</feature>
<keyword evidence="6" id="KW-1185">Reference proteome</keyword>
<evidence type="ECO:0000256" key="1">
    <source>
        <dbReference type="ARBA" id="ARBA00022837"/>
    </source>
</evidence>
<dbReference type="GO" id="GO:0035556">
    <property type="term" value="P:intracellular signal transduction"/>
    <property type="evidence" value="ECO:0007669"/>
    <property type="project" value="InterPro"/>
</dbReference>
<comment type="catalytic activity">
    <reaction evidence="2">
        <text>a 1,2-diacyl-sn-glycero-3-phospho-(1D-myo-inositol-4,5-bisphosphate) + H2O = 1D-myo-inositol 1,4,5-trisphosphate + a 1,2-diacyl-sn-glycerol + H(+)</text>
        <dbReference type="Rhea" id="RHEA:33179"/>
        <dbReference type="ChEBI" id="CHEBI:15377"/>
        <dbReference type="ChEBI" id="CHEBI:15378"/>
        <dbReference type="ChEBI" id="CHEBI:17815"/>
        <dbReference type="ChEBI" id="CHEBI:58456"/>
        <dbReference type="ChEBI" id="CHEBI:203600"/>
        <dbReference type="EC" id="3.1.4.11"/>
    </reaction>
    <physiologicalReaction direction="left-to-right" evidence="2">
        <dbReference type="Rhea" id="RHEA:33180"/>
    </physiologicalReaction>
</comment>
<keyword evidence="1" id="KW-0106">Calcium</keyword>
<dbReference type="OrthoDB" id="26525at2759"/>
<dbReference type="PANTHER" id="PTHR10336">
    <property type="entry name" value="PHOSPHOINOSITIDE-SPECIFIC PHOSPHOLIPASE C FAMILY PROTEIN"/>
    <property type="match status" value="1"/>
</dbReference>
<proteinExistence type="predicted"/>